<proteinExistence type="predicted"/>
<gene>
    <name evidence="1" type="ORF">GGR20_000030</name>
</gene>
<dbReference type="EMBL" id="JACIEW010000001">
    <property type="protein sequence ID" value="MBB4050412.1"/>
    <property type="molecule type" value="Genomic_DNA"/>
</dbReference>
<accession>A0A7W6NA13</accession>
<protein>
    <submittedName>
        <fullName evidence="1">Uncharacterized protein</fullName>
    </submittedName>
</protein>
<evidence type="ECO:0000313" key="2">
    <source>
        <dbReference type="Proteomes" id="UP000547011"/>
    </source>
</evidence>
<dbReference type="AlphaFoldDB" id="A0A7W6NA13"/>
<evidence type="ECO:0000313" key="1">
    <source>
        <dbReference type="EMBL" id="MBB4050412.1"/>
    </source>
</evidence>
<dbReference type="Proteomes" id="UP000547011">
    <property type="component" value="Unassembled WGS sequence"/>
</dbReference>
<dbReference type="RefSeq" id="WP_183309235.1">
    <property type="nucleotide sequence ID" value="NZ_JACIEW010000001.1"/>
</dbReference>
<comment type="caution">
    <text evidence="1">The sequence shown here is derived from an EMBL/GenBank/DDBJ whole genome shotgun (WGS) entry which is preliminary data.</text>
</comment>
<organism evidence="1 2">
    <name type="scientific">Devosia subaequoris</name>
    <dbReference type="NCBI Taxonomy" id="395930"/>
    <lineage>
        <taxon>Bacteria</taxon>
        <taxon>Pseudomonadati</taxon>
        <taxon>Pseudomonadota</taxon>
        <taxon>Alphaproteobacteria</taxon>
        <taxon>Hyphomicrobiales</taxon>
        <taxon>Devosiaceae</taxon>
        <taxon>Devosia</taxon>
    </lineage>
</organism>
<name>A0A7W6NA13_9HYPH</name>
<reference evidence="1 2" key="1">
    <citation type="submission" date="2020-08" db="EMBL/GenBank/DDBJ databases">
        <title>Genomic Encyclopedia of Type Strains, Phase IV (KMG-IV): sequencing the most valuable type-strain genomes for metagenomic binning, comparative biology and taxonomic classification.</title>
        <authorList>
            <person name="Goeker M."/>
        </authorList>
    </citation>
    <scope>NUCLEOTIDE SEQUENCE [LARGE SCALE GENOMIC DNA]</scope>
    <source>
        <strain evidence="1 2">DSM 23447</strain>
    </source>
</reference>
<keyword evidence="2" id="KW-1185">Reference proteome</keyword>
<sequence length="88" mass="9510">MAPPPPTGIDTDLLGSDGRASVNDDPIARFVLTVPVPDIDAARLQWLVLWDRAQRSEADANFLLAGCPNWSVTPRWTAVALLNCIGNI</sequence>